<protein>
    <submittedName>
        <fullName evidence="1">RCG57992</fullName>
    </submittedName>
</protein>
<reference evidence="2" key="1">
    <citation type="submission" date="2005-09" db="EMBL/GenBank/DDBJ databases">
        <authorList>
            <person name="Mural R.J."/>
            <person name="Li P.W."/>
            <person name="Adams M.D."/>
            <person name="Amanatides P.G."/>
            <person name="Baden-Tillson H."/>
            <person name="Barnstead M."/>
            <person name="Chin S.H."/>
            <person name="Dew I."/>
            <person name="Evans C.A."/>
            <person name="Ferriera S."/>
            <person name="Flanigan M."/>
            <person name="Fosler C."/>
            <person name="Glodek A."/>
            <person name="Gu Z."/>
            <person name="Holt R.A."/>
            <person name="Jennings D."/>
            <person name="Kraft C.L."/>
            <person name="Lu F."/>
            <person name="Nguyen T."/>
            <person name="Nusskern D.R."/>
            <person name="Pfannkoch C.M."/>
            <person name="Sitter C."/>
            <person name="Sutton G.G."/>
            <person name="Venter J.C."/>
            <person name="Wang Z."/>
            <person name="Woodage T."/>
            <person name="Zheng X.H."/>
            <person name="Zhong F."/>
        </authorList>
    </citation>
    <scope>NUCLEOTIDE SEQUENCE [LARGE SCALE GENOMIC DNA]</scope>
    <source>
        <strain>BN</strain>
        <strain evidence="2">Sprague-Dawley</strain>
    </source>
</reference>
<accession>A6J553</accession>
<dbReference type="Proteomes" id="UP000234681">
    <property type="component" value="Chromosome 8"/>
</dbReference>
<sequence length="85" mass="9444">MTTPAPVVCLPPFRSLENLTEPKGPYWTNSDILENFRKLCQRAVMGEEAQLSCHFSRQRDSCAPCVGRKSCLHETRTGRPPAPGA</sequence>
<dbReference type="EMBL" id="CH473975">
    <property type="protein sequence ID" value="EDL95726.1"/>
    <property type="molecule type" value="Genomic_DNA"/>
</dbReference>
<name>A6J553_RAT</name>
<dbReference type="AlphaFoldDB" id="A6J553"/>
<gene>
    <name evidence="1" type="ORF">rCG_57992</name>
</gene>
<evidence type="ECO:0000313" key="1">
    <source>
        <dbReference type="EMBL" id="EDL95726.1"/>
    </source>
</evidence>
<proteinExistence type="predicted"/>
<organism evidence="1 2">
    <name type="scientific">Rattus norvegicus</name>
    <name type="common">Rat</name>
    <dbReference type="NCBI Taxonomy" id="10116"/>
    <lineage>
        <taxon>Eukaryota</taxon>
        <taxon>Metazoa</taxon>
        <taxon>Chordata</taxon>
        <taxon>Craniata</taxon>
        <taxon>Vertebrata</taxon>
        <taxon>Euteleostomi</taxon>
        <taxon>Mammalia</taxon>
        <taxon>Eutheria</taxon>
        <taxon>Euarchontoglires</taxon>
        <taxon>Glires</taxon>
        <taxon>Rodentia</taxon>
        <taxon>Myomorpha</taxon>
        <taxon>Muroidea</taxon>
        <taxon>Muridae</taxon>
        <taxon>Murinae</taxon>
        <taxon>Rattus</taxon>
    </lineage>
</organism>
<evidence type="ECO:0000313" key="2">
    <source>
        <dbReference type="Proteomes" id="UP000234681"/>
    </source>
</evidence>